<dbReference type="OrthoDB" id="2015206at2759"/>
<dbReference type="Gene3D" id="1.10.510.10">
    <property type="entry name" value="Transferase(Phosphotransferase) domain 1"/>
    <property type="match status" value="1"/>
</dbReference>
<keyword evidence="14 19" id="KW-0067">ATP-binding</keyword>
<keyword evidence="11" id="KW-0677">Repeat</keyword>
<feature type="domain" description="Protein kinase" evidence="22">
    <location>
        <begin position="630"/>
        <end position="903"/>
    </location>
</feature>
<dbReference type="FunFam" id="3.80.10.10:FF:000363">
    <property type="entry name" value="Leucine-rich repeat family protein"/>
    <property type="match status" value="1"/>
</dbReference>
<accession>J3L582</accession>
<dbReference type="CDD" id="cd14066">
    <property type="entry name" value="STKc_IRAK"/>
    <property type="match status" value="1"/>
</dbReference>
<dbReference type="Pfam" id="PF00560">
    <property type="entry name" value="LRR_1"/>
    <property type="match status" value="2"/>
</dbReference>
<dbReference type="FunFam" id="3.30.200.20:FF:000328">
    <property type="entry name" value="Leucine-rich repeat protein kinase family protein"/>
    <property type="match status" value="1"/>
</dbReference>
<keyword evidence="7" id="KW-0433">Leucine-rich repeat</keyword>
<dbReference type="SUPFAM" id="SSF52058">
    <property type="entry name" value="L domain-like"/>
    <property type="match status" value="1"/>
</dbReference>
<dbReference type="FunFam" id="3.80.10.10:FF:000830">
    <property type="entry name" value="Predicted protein"/>
    <property type="match status" value="1"/>
</dbReference>
<dbReference type="Gramene" id="OB01G43880.1">
    <property type="protein sequence ID" value="OB01G43880.1"/>
    <property type="gene ID" value="OB01G43880"/>
</dbReference>
<dbReference type="EC" id="2.7.11.1" evidence="4"/>
<keyword evidence="15 20" id="KW-1133">Transmembrane helix</keyword>
<evidence type="ECO:0000256" key="16">
    <source>
        <dbReference type="ARBA" id="ARBA00023136"/>
    </source>
</evidence>
<reference evidence="23" key="2">
    <citation type="submission" date="2013-04" db="UniProtKB">
        <authorList>
            <consortium name="EnsemblPlants"/>
        </authorList>
    </citation>
    <scope>IDENTIFICATION</scope>
</reference>
<dbReference type="InterPro" id="IPR017441">
    <property type="entry name" value="Protein_kinase_ATP_BS"/>
</dbReference>
<dbReference type="Gene3D" id="3.30.200.20">
    <property type="entry name" value="Phosphorylase Kinase, domain 1"/>
    <property type="match status" value="1"/>
</dbReference>
<evidence type="ECO:0000256" key="5">
    <source>
        <dbReference type="ARBA" id="ARBA00022475"/>
    </source>
</evidence>
<gene>
    <name evidence="23" type="primary">LOC102702700</name>
</gene>
<sequence length="960" mass="104623">MLVEMQWLLLLFMLLVGLQPSFSQTNPQDVSALQALMKNWQNEPQSWMGSTDPCTSWDGISCSNGRVTEMRLSGINLQGTLSDTIDQLSSLTYLDLSNNPNLGGPLPPSIGNLKQLATLILLGCSFNGNIPQQIGTLRQLTFLALNSNKFTGGIPPTLGLLSNLFWLDLSDNQLSGNIPVSSGSNPGLDQLVNAEHFHFSENQLTGPMDEKLFSEKMRLKHVIFDNNNLTGPIPGSLGRVSSIQIIRLDHNRFIGPVPGSIANLSLLMELSLASNQLNGAVPDLTSANALNYVDLSNNNFASSPAPRWFSTLTSLTTLFMNNDHLTGAIPSTLFSLPQMEQISLAKNAFNGILNMSSNVSLPLRVVNLTNNQIIDAKVDPSYTGSLILAGNPVCFDNINLCTLKQKQQVPYSTNLGSCVAISCSTDQSANPVTSQKCACASPFQGLMIFRAPAFSDVTNPKSFQLLELTLAQNLSLAPGSVAISNVEFSQGEPLTFTVKVFPDSGTSFNHTQVIRISSALVNQTYKAPASFGPYSFIASTYFASPSSKKTSMGKGAIIGIAIAGFLLVVGLILVGIYALRQKKIAKEAAERTTNPFASWGQGGKDNGDVPQLKGARYFAFEELKKCTNNFSETHEIGSGGYGKVYKGMLANGQMAAIKRAQQGSMQGAAEFKNEIELLSRVHHKNLVSLVGFCYEQGEQMLVYEYIPNGTLRENLKGKGGAHLDWKKRLRIALGSAKGLAYLHELADPPIIHRDIKSTNILLDESLNAKVADFGLSKLVSDTQKGHVSTQVKGTLGYLDPEYYMTQQLSEKSDVYSFGVVMLELITSRQPIEKGTYIVREIRTAMDQYDQEYYGLESLIDPTIRDSAKMVGFRRFVQLAMECVEESAADRPSMNDVVKELEVIIQNEGAQLLNSASQSAEKFGYEKGRDLYGDHLPMNDDSSSGALDYNSVHSYSVVEPK</sequence>
<keyword evidence="17" id="KW-0675">Receptor</keyword>
<evidence type="ECO:0000256" key="12">
    <source>
        <dbReference type="ARBA" id="ARBA00022741"/>
    </source>
</evidence>
<reference evidence="23" key="1">
    <citation type="journal article" date="2013" name="Nat. Commun.">
        <title>Whole-genome sequencing of Oryza brachyantha reveals mechanisms underlying Oryza genome evolution.</title>
        <authorList>
            <person name="Chen J."/>
            <person name="Huang Q."/>
            <person name="Gao D."/>
            <person name="Wang J."/>
            <person name="Lang Y."/>
            <person name="Liu T."/>
            <person name="Li B."/>
            <person name="Bai Z."/>
            <person name="Luis Goicoechea J."/>
            <person name="Liang C."/>
            <person name="Chen C."/>
            <person name="Zhang W."/>
            <person name="Sun S."/>
            <person name="Liao Y."/>
            <person name="Zhang X."/>
            <person name="Yang L."/>
            <person name="Song C."/>
            <person name="Wang M."/>
            <person name="Shi J."/>
            <person name="Liu G."/>
            <person name="Liu J."/>
            <person name="Zhou H."/>
            <person name="Zhou W."/>
            <person name="Yu Q."/>
            <person name="An N."/>
            <person name="Chen Y."/>
            <person name="Cai Q."/>
            <person name="Wang B."/>
            <person name="Liu B."/>
            <person name="Min J."/>
            <person name="Huang Y."/>
            <person name="Wu H."/>
            <person name="Li Z."/>
            <person name="Zhang Y."/>
            <person name="Yin Y."/>
            <person name="Song W."/>
            <person name="Jiang J."/>
            <person name="Jackson S.A."/>
            <person name="Wing R.A."/>
            <person name="Wang J."/>
            <person name="Chen M."/>
        </authorList>
    </citation>
    <scope>NUCLEOTIDE SEQUENCE [LARGE SCALE GENOMIC DNA]</scope>
    <source>
        <strain evidence="23">cv. IRGC 101232</strain>
    </source>
</reference>
<evidence type="ECO:0000256" key="7">
    <source>
        <dbReference type="ARBA" id="ARBA00022614"/>
    </source>
</evidence>
<dbReference type="Gene3D" id="3.80.10.10">
    <property type="entry name" value="Ribonuclease Inhibitor"/>
    <property type="match status" value="3"/>
</dbReference>
<keyword evidence="13" id="KW-0418">Kinase</keyword>
<feature type="binding site" evidence="19">
    <location>
        <position position="658"/>
    </location>
    <ligand>
        <name>ATP</name>
        <dbReference type="ChEBI" id="CHEBI:30616"/>
    </ligand>
</feature>
<feature type="signal peptide" evidence="21">
    <location>
        <begin position="1"/>
        <end position="23"/>
    </location>
</feature>
<dbReference type="EnsemblPlants" id="OB01G43880.1">
    <property type="protein sequence ID" value="OB01G43880.1"/>
    <property type="gene ID" value="OB01G43880"/>
</dbReference>
<dbReference type="InterPro" id="IPR001245">
    <property type="entry name" value="Ser-Thr/Tyr_kinase_cat_dom"/>
</dbReference>
<evidence type="ECO:0000256" key="13">
    <source>
        <dbReference type="ARBA" id="ARBA00022777"/>
    </source>
</evidence>
<dbReference type="KEGG" id="obr:102702700"/>
<dbReference type="RefSeq" id="XP_006644901.1">
    <property type="nucleotide sequence ID" value="XM_006644838.3"/>
</dbReference>
<evidence type="ECO:0000256" key="11">
    <source>
        <dbReference type="ARBA" id="ARBA00022737"/>
    </source>
</evidence>
<keyword evidence="12 19" id="KW-0547">Nucleotide-binding</keyword>
<protein>
    <recommendedName>
        <fullName evidence="4">non-specific serine/threonine protein kinase</fullName>
        <ecNumber evidence="4">2.7.11.1</ecNumber>
    </recommendedName>
</protein>
<dbReference type="InterPro" id="IPR011009">
    <property type="entry name" value="Kinase-like_dom_sf"/>
</dbReference>
<keyword evidence="6" id="KW-0723">Serine/threonine-protein kinase</keyword>
<evidence type="ECO:0000256" key="9">
    <source>
        <dbReference type="ARBA" id="ARBA00022692"/>
    </source>
</evidence>
<keyword evidence="16 20" id="KW-0472">Membrane</keyword>
<dbReference type="OMA" id="RYFAFEE"/>
<evidence type="ECO:0000256" key="4">
    <source>
        <dbReference type="ARBA" id="ARBA00012513"/>
    </source>
</evidence>
<comment type="subcellular location">
    <subcellularLocation>
        <location evidence="1">Cell membrane</location>
        <topology evidence="1">Single-pass membrane protein</topology>
    </subcellularLocation>
    <subcellularLocation>
        <location evidence="2">Membrane</location>
        <topology evidence="2">Single-pass type I membrane protein</topology>
    </subcellularLocation>
</comment>
<dbReference type="Pfam" id="PF07714">
    <property type="entry name" value="PK_Tyr_Ser-Thr"/>
    <property type="match status" value="1"/>
</dbReference>
<evidence type="ECO:0000256" key="3">
    <source>
        <dbReference type="ARBA" id="ARBA00008684"/>
    </source>
</evidence>
<evidence type="ECO:0000256" key="21">
    <source>
        <dbReference type="SAM" id="SignalP"/>
    </source>
</evidence>
<keyword evidence="24" id="KW-1185">Reference proteome</keyword>
<keyword evidence="9 20" id="KW-0812">Transmembrane</keyword>
<evidence type="ECO:0000256" key="14">
    <source>
        <dbReference type="ARBA" id="ARBA00022840"/>
    </source>
</evidence>
<dbReference type="PANTHER" id="PTHR45974:SF207">
    <property type="entry name" value="LEUCINE-RICH REPEAT PROTEIN KINASE FAMILY PROTEIN"/>
    <property type="match status" value="1"/>
</dbReference>
<dbReference type="AlphaFoldDB" id="J3L582"/>
<evidence type="ECO:0000256" key="8">
    <source>
        <dbReference type="ARBA" id="ARBA00022679"/>
    </source>
</evidence>
<evidence type="ECO:0000256" key="2">
    <source>
        <dbReference type="ARBA" id="ARBA00004479"/>
    </source>
</evidence>
<keyword evidence="18" id="KW-0325">Glycoprotein</keyword>
<evidence type="ECO:0000256" key="6">
    <source>
        <dbReference type="ARBA" id="ARBA00022527"/>
    </source>
</evidence>
<evidence type="ECO:0000256" key="18">
    <source>
        <dbReference type="ARBA" id="ARBA00023180"/>
    </source>
</evidence>
<dbReference type="GO" id="GO:0004674">
    <property type="term" value="F:protein serine/threonine kinase activity"/>
    <property type="evidence" value="ECO:0007669"/>
    <property type="project" value="UniProtKB-KW"/>
</dbReference>
<dbReference type="PROSITE" id="PS00107">
    <property type="entry name" value="PROTEIN_KINASE_ATP"/>
    <property type="match status" value="1"/>
</dbReference>
<keyword evidence="10 21" id="KW-0732">Signal</keyword>
<organism evidence="23">
    <name type="scientific">Oryza brachyantha</name>
    <name type="common">malo sina</name>
    <dbReference type="NCBI Taxonomy" id="4533"/>
    <lineage>
        <taxon>Eukaryota</taxon>
        <taxon>Viridiplantae</taxon>
        <taxon>Streptophyta</taxon>
        <taxon>Embryophyta</taxon>
        <taxon>Tracheophyta</taxon>
        <taxon>Spermatophyta</taxon>
        <taxon>Magnoliopsida</taxon>
        <taxon>Liliopsida</taxon>
        <taxon>Poales</taxon>
        <taxon>Poaceae</taxon>
        <taxon>BOP clade</taxon>
        <taxon>Oryzoideae</taxon>
        <taxon>Oryzeae</taxon>
        <taxon>Oryzinae</taxon>
        <taxon>Oryza</taxon>
    </lineage>
</organism>
<evidence type="ECO:0000256" key="1">
    <source>
        <dbReference type="ARBA" id="ARBA00004162"/>
    </source>
</evidence>
<dbReference type="FunFam" id="1.10.510.10:FF:000453">
    <property type="entry name" value="LRR receptor-like serine/threonine-protein kinase HSL2"/>
    <property type="match status" value="1"/>
</dbReference>
<keyword evidence="5" id="KW-1003">Cell membrane</keyword>
<evidence type="ECO:0000256" key="20">
    <source>
        <dbReference type="SAM" id="Phobius"/>
    </source>
</evidence>
<dbReference type="InterPro" id="IPR032675">
    <property type="entry name" value="LRR_dom_sf"/>
</dbReference>
<dbReference type="GeneID" id="102702700"/>
<dbReference type="PROSITE" id="PS00108">
    <property type="entry name" value="PROTEIN_KINASE_ST"/>
    <property type="match status" value="1"/>
</dbReference>
<dbReference type="InterPro" id="IPR013210">
    <property type="entry name" value="LRR_N_plant-typ"/>
</dbReference>
<evidence type="ECO:0000259" key="22">
    <source>
        <dbReference type="PROSITE" id="PS50011"/>
    </source>
</evidence>
<evidence type="ECO:0000313" key="24">
    <source>
        <dbReference type="Proteomes" id="UP000006038"/>
    </source>
</evidence>
<keyword evidence="8" id="KW-0808">Transferase</keyword>
<dbReference type="Pfam" id="PF08263">
    <property type="entry name" value="LRRNT_2"/>
    <property type="match status" value="1"/>
</dbReference>
<feature type="transmembrane region" description="Helical" evidence="20">
    <location>
        <begin position="556"/>
        <end position="579"/>
    </location>
</feature>
<comment type="similarity">
    <text evidence="3">Belongs to the protein kinase superfamily. Ser/Thr protein kinase family.</text>
</comment>
<dbReference type="SMART" id="SM00220">
    <property type="entry name" value="S_TKc"/>
    <property type="match status" value="1"/>
</dbReference>
<evidence type="ECO:0000256" key="19">
    <source>
        <dbReference type="PROSITE-ProRule" id="PRU10141"/>
    </source>
</evidence>
<dbReference type="Proteomes" id="UP000006038">
    <property type="component" value="Chromosome 1"/>
</dbReference>
<name>J3L582_ORYBR</name>
<dbReference type="InterPro" id="IPR008271">
    <property type="entry name" value="Ser/Thr_kinase_AS"/>
</dbReference>
<dbReference type="PANTHER" id="PTHR45974">
    <property type="entry name" value="RECEPTOR-LIKE PROTEIN 55"/>
    <property type="match status" value="1"/>
</dbReference>
<dbReference type="InterPro" id="IPR001611">
    <property type="entry name" value="Leu-rich_rpt"/>
</dbReference>
<dbReference type="InterPro" id="IPR000719">
    <property type="entry name" value="Prot_kinase_dom"/>
</dbReference>
<dbReference type="GO" id="GO:0005524">
    <property type="term" value="F:ATP binding"/>
    <property type="evidence" value="ECO:0007669"/>
    <property type="project" value="UniProtKB-UniRule"/>
</dbReference>
<dbReference type="eggNOG" id="ENOG502QTCP">
    <property type="taxonomic scope" value="Eukaryota"/>
</dbReference>
<dbReference type="PROSITE" id="PS50011">
    <property type="entry name" value="PROTEIN_KINASE_DOM"/>
    <property type="match status" value="1"/>
</dbReference>
<evidence type="ECO:0000256" key="15">
    <source>
        <dbReference type="ARBA" id="ARBA00022989"/>
    </source>
</evidence>
<dbReference type="SUPFAM" id="SSF56112">
    <property type="entry name" value="Protein kinase-like (PK-like)"/>
    <property type="match status" value="1"/>
</dbReference>
<feature type="chain" id="PRO_5003773112" description="non-specific serine/threonine protein kinase" evidence="21">
    <location>
        <begin position="24"/>
        <end position="960"/>
    </location>
</feature>
<dbReference type="GO" id="GO:0005886">
    <property type="term" value="C:plasma membrane"/>
    <property type="evidence" value="ECO:0007669"/>
    <property type="project" value="UniProtKB-SubCell"/>
</dbReference>
<evidence type="ECO:0000313" key="23">
    <source>
        <dbReference type="EnsemblPlants" id="OB01G43880.1"/>
    </source>
</evidence>
<proteinExistence type="inferred from homology"/>
<evidence type="ECO:0000256" key="17">
    <source>
        <dbReference type="ARBA" id="ARBA00023170"/>
    </source>
</evidence>
<dbReference type="HOGENOM" id="CLU_000288_14_1_1"/>
<evidence type="ECO:0000256" key="10">
    <source>
        <dbReference type="ARBA" id="ARBA00022729"/>
    </source>
</evidence>